<feature type="binding site" evidence="3">
    <location>
        <begin position="11"/>
        <end position="19"/>
    </location>
    <ligand>
        <name>ATP</name>
        <dbReference type="ChEBI" id="CHEBI:30616"/>
    </ligand>
</feature>
<comment type="similarity">
    <text evidence="1">Belongs to the DCK/DGK family.</text>
</comment>
<keyword evidence="3" id="KW-0067">ATP-binding</keyword>
<comment type="caution">
    <text evidence="5">The sequence shown here is derived from an EMBL/GenBank/DDBJ whole genome shotgun (WGS) entry which is preliminary data.</text>
</comment>
<feature type="active site" description="Proton acceptor" evidence="2">
    <location>
        <position position="87"/>
    </location>
</feature>
<accession>A0A4U5PC97</accession>
<sequence length="211" mass="24574">MSLRRLICVEGNIASGKSSLISRLTSGDRGIAAVQEPLESWQNYGGVNPLGMMYSDPKAWAFWFQTKVQIDMVLLHSQLKPGTNVMERSIFSARYCFVENLRRQNFLTQEEHSALDSNFRCFVEKHLIKPNLFIYLRTKPEICHERLLKRRRPEEESVSLEYIKSLHDLHEEWLMNCKFPVEVIDANSDPESVIKSVSERLHDKYLQRNSA</sequence>
<dbReference type="InterPro" id="IPR050566">
    <property type="entry name" value="Deoxyribonucleoside_kinase"/>
</dbReference>
<dbReference type="PANTHER" id="PTHR10513">
    <property type="entry name" value="DEOXYNUCLEOSIDE KINASE"/>
    <property type="match status" value="1"/>
</dbReference>
<dbReference type="PIRSF" id="PIRSF000705">
    <property type="entry name" value="DNK"/>
    <property type="match status" value="1"/>
</dbReference>
<evidence type="ECO:0000313" key="5">
    <source>
        <dbReference type="EMBL" id="TKR93968.1"/>
    </source>
</evidence>
<protein>
    <recommendedName>
        <fullName evidence="4">Deoxynucleoside kinase domain-containing protein</fullName>
    </recommendedName>
</protein>
<dbReference type="EMBL" id="AZBU02000002">
    <property type="protein sequence ID" value="TKR93968.1"/>
    <property type="molecule type" value="Genomic_DNA"/>
</dbReference>
<dbReference type="GO" id="GO:0019136">
    <property type="term" value="F:deoxynucleoside kinase activity"/>
    <property type="evidence" value="ECO:0007669"/>
    <property type="project" value="InterPro"/>
</dbReference>
<organism evidence="5 6">
    <name type="scientific">Steinernema carpocapsae</name>
    <name type="common">Entomopathogenic nematode</name>
    <dbReference type="NCBI Taxonomy" id="34508"/>
    <lineage>
        <taxon>Eukaryota</taxon>
        <taxon>Metazoa</taxon>
        <taxon>Ecdysozoa</taxon>
        <taxon>Nematoda</taxon>
        <taxon>Chromadorea</taxon>
        <taxon>Rhabditida</taxon>
        <taxon>Tylenchina</taxon>
        <taxon>Panagrolaimomorpha</taxon>
        <taxon>Strongyloidoidea</taxon>
        <taxon>Steinernematidae</taxon>
        <taxon>Steinernema</taxon>
    </lineage>
</organism>
<evidence type="ECO:0000256" key="3">
    <source>
        <dbReference type="PIRSR" id="PIRSR000705-3"/>
    </source>
</evidence>
<gene>
    <name evidence="5" type="ORF">L596_008326</name>
</gene>
<dbReference type="Proteomes" id="UP000298663">
    <property type="component" value="Unassembled WGS sequence"/>
</dbReference>
<reference evidence="5 6" key="2">
    <citation type="journal article" date="2019" name="G3 (Bethesda)">
        <title>Hybrid Assembly of the Genome of the Entomopathogenic Nematode Steinernema carpocapsae Identifies the X-Chromosome.</title>
        <authorList>
            <person name="Serra L."/>
            <person name="Macchietto M."/>
            <person name="Macias-Munoz A."/>
            <person name="McGill C.J."/>
            <person name="Rodriguez I.M."/>
            <person name="Rodriguez B."/>
            <person name="Murad R."/>
            <person name="Mortazavi A."/>
        </authorList>
    </citation>
    <scope>NUCLEOTIDE SEQUENCE [LARGE SCALE GENOMIC DNA]</scope>
    <source>
        <strain evidence="5 6">ALL</strain>
    </source>
</reference>
<reference evidence="5 6" key="1">
    <citation type="journal article" date="2015" name="Genome Biol.">
        <title>Comparative genomics of Steinernema reveals deeply conserved gene regulatory networks.</title>
        <authorList>
            <person name="Dillman A.R."/>
            <person name="Macchietto M."/>
            <person name="Porter C.F."/>
            <person name="Rogers A."/>
            <person name="Williams B."/>
            <person name="Antoshechkin I."/>
            <person name="Lee M.M."/>
            <person name="Goodwin Z."/>
            <person name="Lu X."/>
            <person name="Lewis E.E."/>
            <person name="Goodrich-Blair H."/>
            <person name="Stock S.P."/>
            <person name="Adams B.J."/>
            <person name="Sternberg P.W."/>
            <person name="Mortazavi A."/>
        </authorList>
    </citation>
    <scope>NUCLEOTIDE SEQUENCE [LARGE SCALE GENOMIC DNA]</scope>
    <source>
        <strain evidence="5 6">ALL</strain>
    </source>
</reference>
<dbReference type="GO" id="GO:0005739">
    <property type="term" value="C:mitochondrion"/>
    <property type="evidence" value="ECO:0007669"/>
    <property type="project" value="TreeGrafter"/>
</dbReference>
<feature type="binding site" evidence="3">
    <location>
        <begin position="146"/>
        <end position="150"/>
    </location>
    <ligand>
        <name>ATP</name>
        <dbReference type="ChEBI" id="CHEBI:30616"/>
    </ligand>
</feature>
<dbReference type="Gene3D" id="3.40.50.300">
    <property type="entry name" value="P-loop containing nucleotide triphosphate hydrolases"/>
    <property type="match status" value="1"/>
</dbReference>
<name>A0A4U5PC97_STECR</name>
<dbReference type="CDD" id="cd01673">
    <property type="entry name" value="dNK"/>
    <property type="match status" value="1"/>
</dbReference>
<dbReference type="OrthoDB" id="567086at2759"/>
<feature type="domain" description="Deoxynucleoside kinase" evidence="4">
    <location>
        <begin position="7"/>
        <end position="198"/>
    </location>
</feature>
<dbReference type="InterPro" id="IPR002624">
    <property type="entry name" value="DCK/DGK"/>
</dbReference>
<dbReference type="InterPro" id="IPR027417">
    <property type="entry name" value="P-loop_NTPase"/>
</dbReference>
<dbReference type="AlphaFoldDB" id="A0A4U5PC97"/>
<evidence type="ECO:0000259" key="4">
    <source>
        <dbReference type="Pfam" id="PF01712"/>
    </source>
</evidence>
<dbReference type="STRING" id="34508.A0A4U5PC97"/>
<proteinExistence type="inferred from homology"/>
<dbReference type="Pfam" id="PF01712">
    <property type="entry name" value="dNK"/>
    <property type="match status" value="1"/>
</dbReference>
<evidence type="ECO:0000256" key="1">
    <source>
        <dbReference type="ARBA" id="ARBA00007420"/>
    </source>
</evidence>
<evidence type="ECO:0000313" key="6">
    <source>
        <dbReference type="Proteomes" id="UP000298663"/>
    </source>
</evidence>
<keyword evidence="3" id="KW-0547">Nucleotide-binding</keyword>
<evidence type="ECO:0000256" key="2">
    <source>
        <dbReference type="PIRSR" id="PIRSR000705-1"/>
    </source>
</evidence>
<dbReference type="GO" id="GO:0005524">
    <property type="term" value="F:ATP binding"/>
    <property type="evidence" value="ECO:0007669"/>
    <property type="project" value="UniProtKB-KW"/>
</dbReference>
<dbReference type="PANTHER" id="PTHR10513:SF24">
    <property type="entry name" value="THYMIDINE KINASE 2, MITOCHONDRIAL"/>
    <property type="match status" value="1"/>
</dbReference>
<dbReference type="InterPro" id="IPR031314">
    <property type="entry name" value="DNK_dom"/>
</dbReference>
<keyword evidence="6" id="KW-1185">Reference proteome</keyword>
<dbReference type="SUPFAM" id="SSF52540">
    <property type="entry name" value="P-loop containing nucleoside triphosphate hydrolases"/>
    <property type="match status" value="1"/>
</dbReference>